<feature type="compositionally biased region" description="Polar residues" evidence="8">
    <location>
        <begin position="479"/>
        <end position="489"/>
    </location>
</feature>
<evidence type="ECO:0000256" key="5">
    <source>
        <dbReference type="ARBA" id="ARBA00022777"/>
    </source>
</evidence>
<comment type="similarity">
    <text evidence="1">Belongs to the protein kinase superfamily. CAMK Ser/Thr protein kinase family. NIM1 subfamily.</text>
</comment>
<dbReference type="Pfam" id="PF00069">
    <property type="entry name" value="Pkinase"/>
    <property type="match status" value="1"/>
</dbReference>
<feature type="compositionally biased region" description="Low complexity" evidence="8">
    <location>
        <begin position="562"/>
        <end position="580"/>
    </location>
</feature>
<feature type="region of interest" description="Disordered" evidence="8">
    <location>
        <begin position="410"/>
        <end position="492"/>
    </location>
</feature>
<dbReference type="EMBL" id="BAABUJ010000041">
    <property type="protein sequence ID" value="GAA5805070.1"/>
    <property type="molecule type" value="Genomic_DNA"/>
</dbReference>
<dbReference type="PROSITE" id="PS50011">
    <property type="entry name" value="PROTEIN_KINASE_DOM"/>
    <property type="match status" value="1"/>
</dbReference>
<dbReference type="InterPro" id="IPR017441">
    <property type="entry name" value="Protein_kinase_ATP_BS"/>
</dbReference>
<keyword evidence="6 7" id="KW-0067">ATP-binding</keyword>
<protein>
    <recommendedName>
        <fullName evidence="9">Protein kinase domain-containing protein</fullName>
    </recommendedName>
</protein>
<feature type="compositionally biased region" description="Acidic residues" evidence="8">
    <location>
        <begin position="649"/>
        <end position="658"/>
    </location>
</feature>
<dbReference type="SUPFAM" id="SSF56112">
    <property type="entry name" value="Protein kinase-like (PK-like)"/>
    <property type="match status" value="1"/>
</dbReference>
<evidence type="ECO:0000256" key="2">
    <source>
        <dbReference type="ARBA" id="ARBA00022527"/>
    </source>
</evidence>
<dbReference type="InterPro" id="IPR008271">
    <property type="entry name" value="Ser/Thr_kinase_AS"/>
</dbReference>
<feature type="compositionally biased region" description="Low complexity" evidence="8">
    <location>
        <begin position="835"/>
        <end position="861"/>
    </location>
</feature>
<keyword evidence="11" id="KW-1185">Reference proteome</keyword>
<feature type="compositionally biased region" description="Low complexity" evidence="8">
    <location>
        <begin position="31"/>
        <end position="48"/>
    </location>
</feature>
<evidence type="ECO:0000256" key="4">
    <source>
        <dbReference type="ARBA" id="ARBA00022741"/>
    </source>
</evidence>
<dbReference type="Proteomes" id="UP001476247">
    <property type="component" value="Unassembled WGS sequence"/>
</dbReference>
<evidence type="ECO:0000313" key="11">
    <source>
        <dbReference type="Proteomes" id="UP001476247"/>
    </source>
</evidence>
<dbReference type="PROSITE" id="PS00108">
    <property type="entry name" value="PROTEIN_KINASE_ST"/>
    <property type="match status" value="1"/>
</dbReference>
<feature type="region of interest" description="Disordered" evidence="8">
    <location>
        <begin position="724"/>
        <end position="865"/>
    </location>
</feature>
<evidence type="ECO:0000256" key="8">
    <source>
        <dbReference type="SAM" id="MobiDB-lite"/>
    </source>
</evidence>
<feature type="compositionally biased region" description="Low complexity" evidence="8">
    <location>
        <begin position="732"/>
        <end position="784"/>
    </location>
</feature>
<dbReference type="SMART" id="SM00220">
    <property type="entry name" value="S_TKc"/>
    <property type="match status" value="1"/>
</dbReference>
<feature type="region of interest" description="Disordered" evidence="8">
    <location>
        <begin position="506"/>
        <end position="530"/>
    </location>
</feature>
<feature type="compositionally biased region" description="Polar residues" evidence="8">
    <location>
        <begin position="449"/>
        <end position="461"/>
    </location>
</feature>
<reference evidence="10 11" key="1">
    <citation type="submission" date="2024-04" db="EMBL/GenBank/DDBJ databases">
        <title>genome sequences of Mucor flavus KT1a and Helicostylum pulchrum KT1b strains isolation_sourced from the surface of a dry-aged beef.</title>
        <authorList>
            <person name="Toyotome T."/>
            <person name="Hosono M."/>
            <person name="Torimaru M."/>
            <person name="Fukuda K."/>
            <person name="Mikami N."/>
        </authorList>
    </citation>
    <scope>NUCLEOTIDE SEQUENCE [LARGE SCALE GENOMIC DNA]</scope>
    <source>
        <strain evidence="10 11">KT1b</strain>
    </source>
</reference>
<dbReference type="CDD" id="cd14081">
    <property type="entry name" value="STKc_BRSK1_2"/>
    <property type="match status" value="1"/>
</dbReference>
<feature type="region of interest" description="Disordered" evidence="8">
    <location>
        <begin position="601"/>
        <end position="673"/>
    </location>
</feature>
<feature type="compositionally biased region" description="Pro residues" evidence="8">
    <location>
        <begin position="12"/>
        <end position="22"/>
    </location>
</feature>
<feature type="compositionally biased region" description="Polar residues" evidence="8">
    <location>
        <begin position="794"/>
        <end position="818"/>
    </location>
</feature>
<gene>
    <name evidence="10" type="ORF">HPULCUR_010583</name>
</gene>
<evidence type="ECO:0000256" key="1">
    <source>
        <dbReference type="ARBA" id="ARBA00010791"/>
    </source>
</evidence>
<keyword evidence="4 7" id="KW-0547">Nucleotide-binding</keyword>
<feature type="region of interest" description="Disordered" evidence="8">
    <location>
        <begin position="548"/>
        <end position="586"/>
    </location>
</feature>
<keyword evidence="5" id="KW-0418">Kinase</keyword>
<organism evidence="10 11">
    <name type="scientific">Helicostylum pulchrum</name>
    <dbReference type="NCBI Taxonomy" id="562976"/>
    <lineage>
        <taxon>Eukaryota</taxon>
        <taxon>Fungi</taxon>
        <taxon>Fungi incertae sedis</taxon>
        <taxon>Mucoromycota</taxon>
        <taxon>Mucoromycotina</taxon>
        <taxon>Mucoromycetes</taxon>
        <taxon>Mucorales</taxon>
        <taxon>Mucorineae</taxon>
        <taxon>Mucoraceae</taxon>
        <taxon>Helicostylum</taxon>
    </lineage>
</organism>
<dbReference type="PANTHER" id="PTHR24346">
    <property type="entry name" value="MAP/MICROTUBULE AFFINITY-REGULATING KINASE"/>
    <property type="match status" value="1"/>
</dbReference>
<proteinExistence type="inferred from homology"/>
<name>A0ABP9YEK4_9FUNG</name>
<feature type="binding site" evidence="7">
    <location>
        <position position="105"/>
    </location>
    <ligand>
        <name>ATP</name>
        <dbReference type="ChEBI" id="CHEBI:30616"/>
    </ligand>
</feature>
<sequence length="1021" mass="113557">MQSTMPSFAPDTPQPYFYPPTIPDHQRTNPNSRRASAATNNTSASRSSRSMRDRRRSSGAVSTHSTQKPKKCIGDYVVGKTLGKGASGRVKLGVHRHTGEQVAIKIISKAHLAANPAIEKAVRREIAIMKLIHHPNVMSLIDVIDDPASSDLYLILEYVEGGELFEYLVSKGRLGEAEARHHFQQIILGLDYCHHHLICHRDLKPENLLLNSRNSIKIADFGMASLQPLGSMLETSCGSPHYASPEIVAGMPYNGSSCDIWSCGVILYALLTGHLPFDDENIRQLLKKVKSGKYVMPDNISRSAQDLIRRILVVDPSRRLNMQQIMAHPWFCETEPINITVLPVPPTEKEIGQPVNDASEIDDRILETIKFLWGETSNDVVINALVQKEHNMQKVVYVLLQQHAERYWQADHDDESDDDTEDTYSDAPRRRYRTIGHRTERDRRCLSMVDTNTVQSSTTRKSPAVGNRPVAPWMPSDSVPRQATLFSKNDTQRRYSAATIRAEKSPAFDELPANPSLPTNNITDEKKASKMKKSETFYARFVKNVLSTSRRQSKDVRNPEPTSTSTSSVSGSDMGASSLSPQPTSKPIAATLVGTLRRKNPFSRAPINTTDFSISPSSMKEEPSSPVVPPKSTLRPTSHILQRNRVDPTDDDDDEIEITESRRSSSKSATVSAKRLSLRLPNAFRNSNKENDTINSKKFGFTLGANSRKQRKQLDLSLFQTEQQKFQEEKTTTTATKTTKTTTNTIKTDSGLLPPPTLSDGSTLSSSSSTCSSTHSSYSPVVSSKGNIPPTFKTVMNKQSNQNVFVTGTPRRSSQASFKSIDRRGSNISSSTLGQQQQQQQQNRPTTPSLLSNSSTINSPTVFNNGNIPSQPAKASWLNNLFFFKQPKVCSLVVYSTHTAGILRSLHRLMNTNTEARFYEKCDRTGATRYKAEIKTKSTNGSKIRQVKCRIELIMSDLDPQSCVVQFTQQQGDGVLLNSTIQQLHEAILKEYPCPSNIILASDSYKEMNSVITSGTLVEEY</sequence>
<dbReference type="InterPro" id="IPR000719">
    <property type="entry name" value="Prot_kinase_dom"/>
</dbReference>
<keyword evidence="3" id="KW-0808">Transferase</keyword>
<evidence type="ECO:0000313" key="10">
    <source>
        <dbReference type="EMBL" id="GAA5805070.1"/>
    </source>
</evidence>
<feature type="compositionally biased region" description="Acidic residues" evidence="8">
    <location>
        <begin position="412"/>
        <end position="424"/>
    </location>
</feature>
<evidence type="ECO:0000259" key="9">
    <source>
        <dbReference type="PROSITE" id="PS50011"/>
    </source>
</evidence>
<evidence type="ECO:0000256" key="3">
    <source>
        <dbReference type="ARBA" id="ARBA00022679"/>
    </source>
</evidence>
<dbReference type="InterPro" id="IPR011009">
    <property type="entry name" value="Kinase-like_dom_sf"/>
</dbReference>
<comment type="caution">
    <text evidence="10">The sequence shown here is derived from an EMBL/GenBank/DDBJ whole genome shotgun (WGS) entry which is preliminary data.</text>
</comment>
<dbReference type="PANTHER" id="PTHR24346:SF82">
    <property type="entry name" value="KP78A-RELATED"/>
    <property type="match status" value="1"/>
</dbReference>
<evidence type="ECO:0000256" key="7">
    <source>
        <dbReference type="PROSITE-ProRule" id="PRU10141"/>
    </source>
</evidence>
<feature type="domain" description="Protein kinase" evidence="9">
    <location>
        <begin position="76"/>
        <end position="331"/>
    </location>
</feature>
<accession>A0ABP9YEK4</accession>
<feature type="region of interest" description="Disordered" evidence="8">
    <location>
        <begin position="1"/>
        <end position="68"/>
    </location>
</feature>
<dbReference type="PROSITE" id="PS00107">
    <property type="entry name" value="PROTEIN_KINASE_ATP"/>
    <property type="match status" value="1"/>
</dbReference>
<keyword evidence="2" id="KW-0723">Serine/threonine-protein kinase</keyword>
<evidence type="ECO:0000256" key="6">
    <source>
        <dbReference type="ARBA" id="ARBA00022840"/>
    </source>
</evidence>
<dbReference type="Gene3D" id="1.10.510.10">
    <property type="entry name" value="Transferase(Phosphotransferase) domain 1"/>
    <property type="match status" value="1"/>
</dbReference>